<dbReference type="EMBL" id="SRJD01000003">
    <property type="protein sequence ID" value="TGA99499.1"/>
    <property type="molecule type" value="Genomic_DNA"/>
</dbReference>
<sequence>MKKAVLALSAILTIGGILPGCGAYNSAYNNPNAPRNVTYRNNPNTTYPVNPNYNTTEQTYRTDRNGYRNDRLLAKKIADKANAVSGVSNAYVVVNNGNVLVGIVPDKTVTNTGALTNKVKAAVRPLTGSRTIYVTTDNRYIQRIRRAATNFNAGKGMREVSSDITGIIDDLARALKRPFQNNSK</sequence>
<dbReference type="Pfam" id="PF09580">
    <property type="entry name" value="Spore_YhcN_YlaJ"/>
    <property type="match status" value="1"/>
</dbReference>
<feature type="chain" id="PRO_5021254227" evidence="1">
    <location>
        <begin position="24"/>
        <end position="184"/>
    </location>
</feature>
<evidence type="ECO:0000256" key="1">
    <source>
        <dbReference type="SAM" id="SignalP"/>
    </source>
</evidence>
<organism evidence="2 3">
    <name type="scientific">Sporolactobacillus shoreae</name>
    <dbReference type="NCBI Taxonomy" id="1465501"/>
    <lineage>
        <taxon>Bacteria</taxon>
        <taxon>Bacillati</taxon>
        <taxon>Bacillota</taxon>
        <taxon>Bacilli</taxon>
        <taxon>Bacillales</taxon>
        <taxon>Sporolactobacillaceae</taxon>
        <taxon>Sporolactobacillus</taxon>
    </lineage>
</organism>
<dbReference type="InterPro" id="IPR019076">
    <property type="entry name" value="Spore_lipoprot_YhcN/YlaJ-like"/>
</dbReference>
<evidence type="ECO:0000313" key="3">
    <source>
        <dbReference type="Proteomes" id="UP000298347"/>
    </source>
</evidence>
<dbReference type="OrthoDB" id="2988958at2"/>
<feature type="signal peptide" evidence="1">
    <location>
        <begin position="1"/>
        <end position="23"/>
    </location>
</feature>
<dbReference type="Proteomes" id="UP000298347">
    <property type="component" value="Unassembled WGS sequence"/>
</dbReference>
<dbReference type="RefSeq" id="WP_135347522.1">
    <property type="nucleotide sequence ID" value="NZ_SRJD01000003.1"/>
</dbReference>
<keyword evidence="1" id="KW-0732">Signal</keyword>
<accession>A0A4Z0GQV7</accession>
<proteinExistence type="predicted"/>
<gene>
    <name evidence="2" type="ORF">E4665_04010</name>
</gene>
<reference evidence="2 3" key="1">
    <citation type="journal article" date="2015" name="Int. J. Syst. Evol. Microbiol.">
        <title>Sporolactobacillus shoreae sp. nov. and Sporolactobacillus spathodeae sp. nov., two spore-forming lactic acid bacteria isolated from tree barks in Thailand.</title>
        <authorList>
            <person name="Thamacharoensuk T."/>
            <person name="Kitahara M."/>
            <person name="Ohkuma M."/>
            <person name="Thongchul N."/>
            <person name="Tanasupawat S."/>
        </authorList>
    </citation>
    <scope>NUCLEOTIDE SEQUENCE [LARGE SCALE GENOMIC DNA]</scope>
    <source>
        <strain evidence="2 3">BK92</strain>
    </source>
</reference>
<evidence type="ECO:0000313" key="2">
    <source>
        <dbReference type="EMBL" id="TGA99499.1"/>
    </source>
</evidence>
<comment type="caution">
    <text evidence="2">The sequence shown here is derived from an EMBL/GenBank/DDBJ whole genome shotgun (WGS) entry which is preliminary data.</text>
</comment>
<keyword evidence="3" id="KW-1185">Reference proteome</keyword>
<name>A0A4Z0GQV7_9BACL</name>
<dbReference type="AlphaFoldDB" id="A0A4Z0GQV7"/>
<protein>
    <submittedName>
        <fullName evidence="2">Sporulation protein</fullName>
    </submittedName>
</protein>